<evidence type="ECO:0000256" key="2">
    <source>
        <dbReference type="ARBA" id="ARBA00022679"/>
    </source>
</evidence>
<accession>A0ABT2HZA8</accession>
<dbReference type="InterPro" id="IPR024688">
    <property type="entry name" value="Mac_dom"/>
</dbReference>
<dbReference type="SMART" id="SM01266">
    <property type="entry name" value="Mac"/>
    <property type="match status" value="1"/>
</dbReference>
<dbReference type="PANTHER" id="PTHR23416">
    <property type="entry name" value="SIALIC ACID SYNTHASE-RELATED"/>
    <property type="match status" value="1"/>
</dbReference>
<dbReference type="PANTHER" id="PTHR23416:SF23">
    <property type="entry name" value="ACETYLTRANSFERASE C18B11.09C-RELATED"/>
    <property type="match status" value="1"/>
</dbReference>
<dbReference type="Pfam" id="PF12464">
    <property type="entry name" value="Mac"/>
    <property type="match status" value="1"/>
</dbReference>
<protein>
    <submittedName>
        <fullName evidence="5">Sugar O-acetyltransferase</fullName>
    </submittedName>
</protein>
<dbReference type="RefSeq" id="WP_260104740.1">
    <property type="nucleotide sequence ID" value="NZ_JALXSQ010000067.1"/>
</dbReference>
<comment type="similarity">
    <text evidence="1">Belongs to the transferase hexapeptide repeat family.</text>
</comment>
<keyword evidence="6" id="KW-1185">Reference proteome</keyword>
<comment type="caution">
    <text evidence="5">The sequence shown here is derived from an EMBL/GenBank/DDBJ whole genome shotgun (WGS) entry which is preliminary data.</text>
</comment>
<evidence type="ECO:0000313" key="6">
    <source>
        <dbReference type="Proteomes" id="UP001525379"/>
    </source>
</evidence>
<dbReference type="Gene3D" id="2.160.10.10">
    <property type="entry name" value="Hexapeptide repeat proteins"/>
    <property type="match status" value="1"/>
</dbReference>
<proteinExistence type="inferred from homology"/>
<evidence type="ECO:0000256" key="3">
    <source>
        <dbReference type="ARBA" id="ARBA00022737"/>
    </source>
</evidence>
<dbReference type="EMBL" id="JALXSQ010000067">
    <property type="protein sequence ID" value="MCT2043653.1"/>
    <property type="molecule type" value="Genomic_DNA"/>
</dbReference>
<organism evidence="5 6">
    <name type="scientific">Pseudoclavibacter albus</name>
    <dbReference type="NCBI Taxonomy" id="272241"/>
    <lineage>
        <taxon>Bacteria</taxon>
        <taxon>Bacillati</taxon>
        <taxon>Actinomycetota</taxon>
        <taxon>Actinomycetes</taxon>
        <taxon>Micrococcales</taxon>
        <taxon>Microbacteriaceae</taxon>
        <taxon>Pseudoclavibacter</taxon>
    </lineage>
</organism>
<dbReference type="InterPro" id="IPR001451">
    <property type="entry name" value="Hexapep"/>
</dbReference>
<reference evidence="5 6" key="1">
    <citation type="submission" date="2022-04" db="EMBL/GenBank/DDBJ databases">
        <title>Human microbiome associated bacterial genomes.</title>
        <authorList>
            <person name="Sandstrom S."/>
            <person name="Salamzade R."/>
            <person name="Kalan L.R."/>
        </authorList>
    </citation>
    <scope>NUCLEOTIDE SEQUENCE [LARGE SCALE GENOMIC DNA]</scope>
    <source>
        <strain evidence="6">p3-SID1799</strain>
    </source>
</reference>
<dbReference type="PROSITE" id="PS00101">
    <property type="entry name" value="HEXAPEP_TRANSFERASES"/>
    <property type="match status" value="1"/>
</dbReference>
<dbReference type="Proteomes" id="UP001525379">
    <property type="component" value="Unassembled WGS sequence"/>
</dbReference>
<dbReference type="Pfam" id="PF00132">
    <property type="entry name" value="Hexapep"/>
    <property type="match status" value="1"/>
</dbReference>
<gene>
    <name evidence="5" type="ORF">M3D15_10010</name>
</gene>
<evidence type="ECO:0000256" key="1">
    <source>
        <dbReference type="ARBA" id="ARBA00007274"/>
    </source>
</evidence>
<feature type="domain" description="Maltose/galactoside acetyltransferase" evidence="4">
    <location>
        <begin position="17"/>
        <end position="71"/>
    </location>
</feature>
<dbReference type="SUPFAM" id="SSF51161">
    <property type="entry name" value="Trimeric LpxA-like enzymes"/>
    <property type="match status" value="1"/>
</dbReference>
<evidence type="ECO:0000313" key="5">
    <source>
        <dbReference type="EMBL" id="MCT2043653.1"/>
    </source>
</evidence>
<keyword evidence="2" id="KW-0808">Transferase</keyword>
<keyword evidence="3" id="KW-0677">Repeat</keyword>
<dbReference type="CDD" id="cd03357">
    <property type="entry name" value="LbH_MAT_GAT"/>
    <property type="match status" value="1"/>
</dbReference>
<dbReference type="InterPro" id="IPR051159">
    <property type="entry name" value="Hexapeptide_acetyltransf"/>
</dbReference>
<dbReference type="InterPro" id="IPR018357">
    <property type="entry name" value="Hexapep_transf_CS"/>
</dbReference>
<name>A0ABT2HZA8_9MICO</name>
<sequence>MSHEDAQPVHDNAPDMLERFLVGEEYIADHPEIVRRNRRAMELADRFNRVWASDPEAGESILRELLGGIGENTIVRAPIQIDYGTNLTIGSRTFINFGLTALDVVPITIGDDVQMGSNIQLLAPTHPLDSERRIAGWESGEPITIEDGCWLGGGVIVCPGVTIGRRSVIGAGAVVTRDIPPFSLAVGNPARVIRALR</sequence>
<evidence type="ECO:0000259" key="4">
    <source>
        <dbReference type="SMART" id="SM01266"/>
    </source>
</evidence>
<dbReference type="InterPro" id="IPR011004">
    <property type="entry name" value="Trimer_LpxA-like_sf"/>
</dbReference>